<proteinExistence type="predicted"/>
<feature type="domain" description="Competence protein CoiA nuclease-like" evidence="1">
    <location>
        <begin position="59"/>
        <end position="186"/>
    </location>
</feature>
<accession>A0A4R6BVU9</accession>
<dbReference type="InterPro" id="IPR021176">
    <property type="entry name" value="Competence-induced_CoiA"/>
</dbReference>
<evidence type="ECO:0000313" key="3">
    <source>
        <dbReference type="EMBL" id="TDM12444.1"/>
    </source>
</evidence>
<dbReference type="InterPro" id="IPR057253">
    <property type="entry name" value="CoiA-like_N"/>
</dbReference>
<dbReference type="InterPro" id="IPR010330">
    <property type="entry name" value="CoiA_nuc"/>
</dbReference>
<evidence type="ECO:0000259" key="2">
    <source>
        <dbReference type="Pfam" id="PF25164"/>
    </source>
</evidence>
<dbReference type="AlphaFoldDB" id="A0A4R6BVU9"/>
<dbReference type="Pfam" id="PF06054">
    <property type="entry name" value="CoiA_nuc"/>
    <property type="match status" value="1"/>
</dbReference>
<gene>
    <name evidence="3" type="ORF">ERX29_03735</name>
</gene>
<feature type="domain" description="Competence protein CoiA-like N-terminal" evidence="2">
    <location>
        <begin position="16"/>
        <end position="51"/>
    </location>
</feature>
<dbReference type="Pfam" id="PF25164">
    <property type="entry name" value="CoiA_N"/>
    <property type="match status" value="1"/>
</dbReference>
<sequence length="328" mass="38355">MLIAINSEGHYITADKANGHTFMCPVCLSPVVLKKGRFKIAHFSHQRIKDCYKATYKQESAAHLAGKHALYRLCQHEHVAMEYYIDEIEQIPDILVNHRFALELQLSVIPVDKLLGRTYGYRSINMDVVWIASEQAIKKDNGTVKLTLFQRSMVDAVNRLLITYDTAGNCFYLYELTAVQQNLSLSYRRRPITDITQLICREVLQTSAYKSYHIINQHERSKYISTCLSQRSVLEPTLSALYQLNIHWRQLPKEIGIIVPSQFYIRTHPIRWQSRLRLLLYTGSFSLQRFIEELEFYSYYAIDCSELQISARLLKEYKEAVRKLYVQI</sequence>
<dbReference type="RefSeq" id="WP_133443349.1">
    <property type="nucleotide sequence ID" value="NZ_SCWB01000004.1"/>
</dbReference>
<keyword evidence="4" id="KW-1185">Reference proteome</keyword>
<protein>
    <recommendedName>
        <fullName evidence="5">Competence protein CoiA</fullName>
    </recommendedName>
</protein>
<dbReference type="Proteomes" id="UP000294802">
    <property type="component" value="Unassembled WGS sequence"/>
</dbReference>
<dbReference type="PIRSF" id="PIRSF007487">
    <property type="entry name" value="Competence-induced_CoiA_bac"/>
    <property type="match status" value="1"/>
</dbReference>
<dbReference type="OrthoDB" id="3784230at2"/>
<name>A0A4R6BVU9_9STAP</name>
<dbReference type="EMBL" id="SCWB01000004">
    <property type="protein sequence ID" value="TDM12444.1"/>
    <property type="molecule type" value="Genomic_DNA"/>
</dbReference>
<evidence type="ECO:0000259" key="1">
    <source>
        <dbReference type="Pfam" id="PF06054"/>
    </source>
</evidence>
<organism evidence="3 4">
    <name type="scientific">Macrococcus lamae</name>
    <dbReference type="NCBI Taxonomy" id="198484"/>
    <lineage>
        <taxon>Bacteria</taxon>
        <taxon>Bacillati</taxon>
        <taxon>Bacillota</taxon>
        <taxon>Bacilli</taxon>
        <taxon>Bacillales</taxon>
        <taxon>Staphylococcaceae</taxon>
        <taxon>Macrococcus</taxon>
    </lineage>
</organism>
<evidence type="ECO:0008006" key="5">
    <source>
        <dbReference type="Google" id="ProtNLM"/>
    </source>
</evidence>
<comment type="caution">
    <text evidence="3">The sequence shown here is derived from an EMBL/GenBank/DDBJ whole genome shotgun (WGS) entry which is preliminary data.</text>
</comment>
<evidence type="ECO:0000313" key="4">
    <source>
        <dbReference type="Proteomes" id="UP000294802"/>
    </source>
</evidence>
<reference evidence="3 4" key="1">
    <citation type="submission" date="2019-01" db="EMBL/GenBank/DDBJ databases">
        <title>Draft genome sequences of the type strains of six Macrococcus species.</title>
        <authorList>
            <person name="Mazhar S."/>
            <person name="Altermann E."/>
            <person name="Hill C."/>
            <person name="Mcauliffe O."/>
        </authorList>
    </citation>
    <scope>NUCLEOTIDE SEQUENCE [LARGE SCALE GENOMIC DNA]</scope>
    <source>
        <strain evidence="3 4">CCM4815</strain>
    </source>
</reference>